<name>A0A918BZE7_9ACTN</name>
<proteinExistence type="predicted"/>
<dbReference type="RefSeq" id="WP_189933293.1">
    <property type="nucleotide sequence ID" value="NZ_BMSX01000003.1"/>
</dbReference>
<reference evidence="1" key="1">
    <citation type="journal article" date="2014" name="Int. J. Syst. Evol. Microbiol.">
        <title>Complete genome sequence of Corynebacterium casei LMG S-19264T (=DSM 44701T), isolated from a smear-ripened cheese.</title>
        <authorList>
            <consortium name="US DOE Joint Genome Institute (JGI-PGF)"/>
            <person name="Walter F."/>
            <person name="Albersmeier A."/>
            <person name="Kalinowski J."/>
            <person name="Ruckert C."/>
        </authorList>
    </citation>
    <scope>NUCLEOTIDE SEQUENCE</scope>
    <source>
        <strain evidence="1">JCM 4346</strain>
    </source>
</reference>
<evidence type="ECO:0008006" key="3">
    <source>
        <dbReference type="Google" id="ProtNLM"/>
    </source>
</evidence>
<protein>
    <recommendedName>
        <fullName evidence="3">Minor tail protein</fullName>
    </recommendedName>
</protein>
<sequence>MTVRSAWLTENGQTREDTRITLSGLLTPNALVAENIPLKARGGIVPGGFALTAANGGMSFTIGPGRAFVQGGRTGQGTYPVAVTEPETLTVPDGDAQHGRIDLVELVVRDDTYDGTDATEAVVRLVTGTPAPTPVAPSSPDGSALPLYQIKVPVGASAGSGGLTWDSAVTSLRYPTVALGGIVPASGFNGAYAGQYRDNSGVLERWNGTAWVAYPKAVGGIAPTGAVTTGSYLGQYREDAAGLLQRWDGSAWQYAEGRTTVLLSVSQTTAQSVPAGAWTQISMQSTEVDDAAGWSGSHTYTVPRTGWWRVSCAITWYTESTTGNRGARIYQNGTGVPRGTWLIGAGPGATSVGGSCLLRLAAGDKLALYGLQQSGSTITTLGGSGYATSLTAEWLRS</sequence>
<dbReference type="EMBL" id="BMSX01000003">
    <property type="protein sequence ID" value="GGQ99522.1"/>
    <property type="molecule type" value="Genomic_DNA"/>
</dbReference>
<reference evidence="1" key="2">
    <citation type="submission" date="2020-09" db="EMBL/GenBank/DDBJ databases">
        <authorList>
            <person name="Sun Q."/>
            <person name="Ohkuma M."/>
        </authorList>
    </citation>
    <scope>NUCLEOTIDE SEQUENCE</scope>
    <source>
        <strain evidence="1">JCM 4346</strain>
    </source>
</reference>
<evidence type="ECO:0000313" key="1">
    <source>
        <dbReference type="EMBL" id="GGQ99522.1"/>
    </source>
</evidence>
<comment type="caution">
    <text evidence="1">The sequence shown here is derived from an EMBL/GenBank/DDBJ whole genome shotgun (WGS) entry which is preliminary data.</text>
</comment>
<dbReference type="Gene3D" id="2.60.120.40">
    <property type="match status" value="1"/>
</dbReference>
<dbReference type="Proteomes" id="UP000658320">
    <property type="component" value="Unassembled WGS sequence"/>
</dbReference>
<keyword evidence="2" id="KW-1185">Reference proteome</keyword>
<dbReference type="InterPro" id="IPR008983">
    <property type="entry name" value="Tumour_necrosis_fac-like_dom"/>
</dbReference>
<dbReference type="AlphaFoldDB" id="A0A918BZE7"/>
<organism evidence="1 2">
    <name type="scientific">Streptomyces aurantiogriseus</name>
    <dbReference type="NCBI Taxonomy" id="66870"/>
    <lineage>
        <taxon>Bacteria</taxon>
        <taxon>Bacillati</taxon>
        <taxon>Actinomycetota</taxon>
        <taxon>Actinomycetes</taxon>
        <taxon>Kitasatosporales</taxon>
        <taxon>Streptomycetaceae</taxon>
        <taxon>Streptomyces</taxon>
    </lineage>
</organism>
<gene>
    <name evidence="1" type="ORF">GCM10010251_13320</name>
</gene>
<evidence type="ECO:0000313" key="2">
    <source>
        <dbReference type="Proteomes" id="UP000658320"/>
    </source>
</evidence>
<accession>A0A918BZE7</accession>